<feature type="compositionally biased region" description="Polar residues" evidence="1">
    <location>
        <begin position="610"/>
        <end position="622"/>
    </location>
</feature>
<dbReference type="Gene3D" id="3.30.420.40">
    <property type="match status" value="2"/>
</dbReference>
<feature type="compositionally biased region" description="Basic residues" evidence="1">
    <location>
        <begin position="595"/>
        <end position="606"/>
    </location>
</feature>
<accession>A0A6A6EBR6</accession>
<dbReference type="OrthoDB" id="2963168at2759"/>
<dbReference type="PANTHER" id="PTHR14187">
    <property type="entry name" value="ALPHA KINASE/ELONGATION FACTOR 2 KINASE"/>
    <property type="match status" value="1"/>
</dbReference>
<protein>
    <recommendedName>
        <fullName evidence="4">Actin-like ATPase domain-containing protein</fullName>
    </recommendedName>
</protein>
<reference evidence="2" key="1">
    <citation type="journal article" date="2020" name="Stud. Mycol.">
        <title>101 Dothideomycetes genomes: a test case for predicting lifestyles and emergence of pathogens.</title>
        <authorList>
            <person name="Haridas S."/>
            <person name="Albert R."/>
            <person name="Binder M."/>
            <person name="Bloem J."/>
            <person name="Labutti K."/>
            <person name="Salamov A."/>
            <person name="Andreopoulos B."/>
            <person name="Baker S."/>
            <person name="Barry K."/>
            <person name="Bills G."/>
            <person name="Bluhm B."/>
            <person name="Cannon C."/>
            <person name="Castanera R."/>
            <person name="Culley D."/>
            <person name="Daum C."/>
            <person name="Ezra D."/>
            <person name="Gonzalez J."/>
            <person name="Henrissat B."/>
            <person name="Kuo A."/>
            <person name="Liang C."/>
            <person name="Lipzen A."/>
            <person name="Lutzoni F."/>
            <person name="Magnuson J."/>
            <person name="Mondo S."/>
            <person name="Nolan M."/>
            <person name="Ohm R."/>
            <person name="Pangilinan J."/>
            <person name="Park H.-J."/>
            <person name="Ramirez L."/>
            <person name="Alfaro M."/>
            <person name="Sun H."/>
            <person name="Tritt A."/>
            <person name="Yoshinaga Y."/>
            <person name="Zwiers L.-H."/>
            <person name="Turgeon B."/>
            <person name="Goodwin S."/>
            <person name="Spatafora J."/>
            <person name="Crous P."/>
            <person name="Grigoriev I."/>
        </authorList>
    </citation>
    <scope>NUCLEOTIDE SEQUENCE</scope>
    <source>
        <strain evidence="2">CBS 207.26</strain>
    </source>
</reference>
<organism evidence="2 3">
    <name type="scientific">Zopfia rhizophila CBS 207.26</name>
    <dbReference type="NCBI Taxonomy" id="1314779"/>
    <lineage>
        <taxon>Eukaryota</taxon>
        <taxon>Fungi</taxon>
        <taxon>Dikarya</taxon>
        <taxon>Ascomycota</taxon>
        <taxon>Pezizomycotina</taxon>
        <taxon>Dothideomycetes</taxon>
        <taxon>Dothideomycetes incertae sedis</taxon>
        <taxon>Zopfiaceae</taxon>
        <taxon>Zopfia</taxon>
    </lineage>
</organism>
<dbReference type="InterPro" id="IPR043129">
    <property type="entry name" value="ATPase_NBD"/>
</dbReference>
<dbReference type="EMBL" id="ML994625">
    <property type="protein sequence ID" value="KAF2187999.1"/>
    <property type="molecule type" value="Genomic_DNA"/>
</dbReference>
<evidence type="ECO:0008006" key="4">
    <source>
        <dbReference type="Google" id="ProtNLM"/>
    </source>
</evidence>
<dbReference type="CDD" id="cd10170">
    <property type="entry name" value="ASKHA_NBD_HSP70"/>
    <property type="match status" value="1"/>
</dbReference>
<dbReference type="PANTHER" id="PTHR14187:SF5">
    <property type="entry name" value="HEAT SHOCK 70 KDA PROTEIN 12A"/>
    <property type="match status" value="1"/>
</dbReference>
<gene>
    <name evidence="2" type="ORF">K469DRAFT_748795</name>
</gene>
<name>A0A6A6EBR6_9PEZI</name>
<dbReference type="Proteomes" id="UP000800200">
    <property type="component" value="Unassembled WGS sequence"/>
</dbReference>
<sequence>MELPLRPHHYEPQNWEVGMDFGSTFSAASFCLTSASTDFCPAGIVQAISRYMCARGDSSRTKCDVPTKVRYEKGGRHVRWGWDVTTCMSNGIDKIIPGDVIELFKPGLDDHERTQTARHELGVTLATLPFDKSVDEVVVDFITKLLQHVKARLSAVGYEDGDTVHIICTVPAIWSIRARRRTIKAVEEAKKASGFTVGKNVSLCSEPEAAAAYVFHKFGHIKLKKGDTFVVCDAGGVTVDVITYVTMRENPLCLKEVVRGTGDFCGSSELNRGFRAQVQERLKDVEDVVEKHNGKPVEQLIEDIVSDFELYFKRDFTGIDVEESDGPKNENIAFAYVPISGLTENPERGFGDGQLAITRDHLEAVFRPVLKNCWNLVEAQFRGAYDQRREPTRLLLVGGFCGSERLQRHMQGGCKALATDLQRRRITVLVPPAPGNAIAEGSIYRFLNRDMVEDHVSRSSICITQHDPLDKRQKAHKDSCPVFDVLESPDYVPDCVKILLKTDQMIPSTGLTKTIHLHCTITANEEILELAVPIYVMDGGNGADDYPISHPSNKGYERLETASFKVEVAPIRQRLKQMKYGTSVPGDQSIQSQRRSTRTRKGSLRHRTTDQSISRSSPGLENSTEHLQDLPSPSSESDLISDRIQDPASYYFWVDYRVEVEFKDGLMTYRLFIKNVDKSFKGEVNLDSILEPFQPENMSLGAAAAQPQ</sequence>
<proteinExistence type="predicted"/>
<dbReference type="SUPFAM" id="SSF53067">
    <property type="entry name" value="Actin-like ATPase domain"/>
    <property type="match status" value="2"/>
</dbReference>
<feature type="region of interest" description="Disordered" evidence="1">
    <location>
        <begin position="577"/>
        <end position="640"/>
    </location>
</feature>
<evidence type="ECO:0000313" key="2">
    <source>
        <dbReference type="EMBL" id="KAF2187999.1"/>
    </source>
</evidence>
<dbReference type="AlphaFoldDB" id="A0A6A6EBR6"/>
<dbReference type="Gene3D" id="3.90.640.10">
    <property type="entry name" value="Actin, Chain A, domain 4"/>
    <property type="match status" value="1"/>
</dbReference>
<keyword evidence="3" id="KW-1185">Reference proteome</keyword>
<evidence type="ECO:0000256" key="1">
    <source>
        <dbReference type="SAM" id="MobiDB-lite"/>
    </source>
</evidence>
<evidence type="ECO:0000313" key="3">
    <source>
        <dbReference type="Proteomes" id="UP000800200"/>
    </source>
</evidence>